<dbReference type="RefSeq" id="WP_166506091.1">
    <property type="nucleotide sequence ID" value="NZ_LN650648.1"/>
</dbReference>
<accession>A0A2P2BV12</accession>
<dbReference type="SUPFAM" id="SSF46785">
    <property type="entry name" value="Winged helix' DNA-binding domain"/>
    <property type="match status" value="1"/>
</dbReference>
<dbReference type="GO" id="GO:0003700">
    <property type="term" value="F:DNA-binding transcription factor activity"/>
    <property type="evidence" value="ECO:0007669"/>
    <property type="project" value="InterPro"/>
</dbReference>
<protein>
    <submittedName>
        <fullName evidence="6">HTH-type transcriptional regulator CysL</fullName>
    </submittedName>
</protein>
<evidence type="ECO:0000256" key="3">
    <source>
        <dbReference type="ARBA" id="ARBA00023125"/>
    </source>
</evidence>
<dbReference type="KEGG" id="rhom:FRIFI_2648"/>
<dbReference type="PRINTS" id="PR00039">
    <property type="entry name" value="HTHLYSR"/>
</dbReference>
<keyword evidence="2" id="KW-0805">Transcription regulation</keyword>
<dbReference type="Gene3D" id="3.40.190.290">
    <property type="match status" value="1"/>
</dbReference>
<dbReference type="Pfam" id="PF00126">
    <property type="entry name" value="HTH_1"/>
    <property type="match status" value="1"/>
</dbReference>
<evidence type="ECO:0000259" key="5">
    <source>
        <dbReference type="PROSITE" id="PS50931"/>
    </source>
</evidence>
<evidence type="ECO:0000256" key="1">
    <source>
        <dbReference type="ARBA" id="ARBA00009437"/>
    </source>
</evidence>
<organism evidence="6 7">
    <name type="scientific">Romboutsia hominis</name>
    <dbReference type="NCBI Taxonomy" id="1507512"/>
    <lineage>
        <taxon>Bacteria</taxon>
        <taxon>Bacillati</taxon>
        <taxon>Bacillota</taxon>
        <taxon>Clostridia</taxon>
        <taxon>Peptostreptococcales</taxon>
        <taxon>Peptostreptococcaceae</taxon>
        <taxon>Romboutsia</taxon>
    </lineage>
</organism>
<dbReference type="AlphaFoldDB" id="A0A2P2BV12"/>
<reference evidence="6 7" key="1">
    <citation type="submission" date="2014-09" db="EMBL/GenBank/DDBJ databases">
        <authorList>
            <person name="Hornung B.V."/>
        </authorList>
    </citation>
    <scope>NUCLEOTIDE SEQUENCE [LARGE SCALE GENOMIC DNA]</scope>
    <source>
        <strain evidence="6 7">FRIFI</strain>
    </source>
</reference>
<name>A0A2P2BV12_9FIRM</name>
<dbReference type="Pfam" id="PF03466">
    <property type="entry name" value="LysR_substrate"/>
    <property type="match status" value="1"/>
</dbReference>
<evidence type="ECO:0000313" key="6">
    <source>
        <dbReference type="EMBL" id="CEI74168.1"/>
    </source>
</evidence>
<gene>
    <name evidence="6" type="ORF">FRIFI_2648</name>
</gene>
<dbReference type="InterPro" id="IPR000847">
    <property type="entry name" value="LysR_HTH_N"/>
</dbReference>
<dbReference type="InterPro" id="IPR036388">
    <property type="entry name" value="WH-like_DNA-bd_sf"/>
</dbReference>
<dbReference type="SUPFAM" id="SSF53850">
    <property type="entry name" value="Periplasmic binding protein-like II"/>
    <property type="match status" value="1"/>
</dbReference>
<dbReference type="GO" id="GO:0000976">
    <property type="term" value="F:transcription cis-regulatory region binding"/>
    <property type="evidence" value="ECO:0007669"/>
    <property type="project" value="TreeGrafter"/>
</dbReference>
<keyword evidence="7" id="KW-1185">Reference proteome</keyword>
<dbReference type="InterPro" id="IPR005119">
    <property type="entry name" value="LysR_subst-bd"/>
</dbReference>
<dbReference type="InterPro" id="IPR036390">
    <property type="entry name" value="WH_DNA-bd_sf"/>
</dbReference>
<comment type="similarity">
    <text evidence="1">Belongs to the LysR transcriptional regulatory family.</text>
</comment>
<sequence>MLEELKTFISVVELKNFTKAGEYLNLSQPSVSTHIKNLESYFGVVLINRSIKQKHIFITESGYILYKRAKEILNLVDLTYMDVRDTSNSFKGHIKIGASLTIGEYLLPQFLASFSKKYPDVIVEVFIENTTVICNHLKDLNFDIGLIEGTSIYPDFNQDYFLKDKMVLATPFEYELNSSNFSFDKLKDQSWIAREEGSGTREFMDMFLNNNKIIPKNIITFGSNYAVKEAVRNGIGITIISDLVTSPAVKNNEISVIDIGESYYRCFSLILPRNITTSNVTQVFIDELKEYVSNINK</sequence>
<feature type="domain" description="HTH lysR-type" evidence="5">
    <location>
        <begin position="1"/>
        <end position="59"/>
    </location>
</feature>
<dbReference type="PROSITE" id="PS50931">
    <property type="entry name" value="HTH_LYSR"/>
    <property type="match status" value="1"/>
</dbReference>
<evidence type="ECO:0000313" key="7">
    <source>
        <dbReference type="Proteomes" id="UP000245695"/>
    </source>
</evidence>
<dbReference type="EMBL" id="LN650648">
    <property type="protein sequence ID" value="CEI74168.1"/>
    <property type="molecule type" value="Genomic_DNA"/>
</dbReference>
<dbReference type="Gene3D" id="1.10.10.10">
    <property type="entry name" value="Winged helix-like DNA-binding domain superfamily/Winged helix DNA-binding domain"/>
    <property type="match status" value="1"/>
</dbReference>
<dbReference type="PANTHER" id="PTHR30126">
    <property type="entry name" value="HTH-TYPE TRANSCRIPTIONAL REGULATOR"/>
    <property type="match status" value="1"/>
</dbReference>
<evidence type="ECO:0000256" key="4">
    <source>
        <dbReference type="ARBA" id="ARBA00023163"/>
    </source>
</evidence>
<dbReference type="PANTHER" id="PTHR30126:SF39">
    <property type="entry name" value="HTH-TYPE TRANSCRIPTIONAL REGULATOR CYSL"/>
    <property type="match status" value="1"/>
</dbReference>
<keyword evidence="3" id="KW-0238">DNA-binding</keyword>
<dbReference type="Proteomes" id="UP000245695">
    <property type="component" value="Chromosome 1"/>
</dbReference>
<evidence type="ECO:0000256" key="2">
    <source>
        <dbReference type="ARBA" id="ARBA00023015"/>
    </source>
</evidence>
<keyword evidence="4" id="KW-0804">Transcription</keyword>
<proteinExistence type="inferred from homology"/>